<gene>
    <name evidence="1" type="ORF">SAMN04487788_2953</name>
</gene>
<accession>A0A1H0RNI8</accession>
<dbReference type="EMBL" id="FNJN01000007">
    <property type="protein sequence ID" value="SDP31043.1"/>
    <property type="molecule type" value="Genomic_DNA"/>
</dbReference>
<organism evidence="1 2">
    <name type="scientific">Microbacterium testaceum (strain StLB037)</name>
    <dbReference type="NCBI Taxonomy" id="979556"/>
    <lineage>
        <taxon>Bacteria</taxon>
        <taxon>Bacillati</taxon>
        <taxon>Actinomycetota</taxon>
        <taxon>Actinomycetes</taxon>
        <taxon>Micrococcales</taxon>
        <taxon>Microbacteriaceae</taxon>
        <taxon>Microbacterium</taxon>
    </lineage>
</organism>
<dbReference type="Proteomes" id="UP000186456">
    <property type="component" value="Unassembled WGS sequence"/>
</dbReference>
<proteinExistence type="predicted"/>
<dbReference type="AlphaFoldDB" id="A0A1H0RNI8"/>
<evidence type="ECO:0000313" key="1">
    <source>
        <dbReference type="EMBL" id="SDP31043.1"/>
    </source>
</evidence>
<name>A0A1H0RNI8_MICTS</name>
<dbReference type="RefSeq" id="WP_074696649.1">
    <property type="nucleotide sequence ID" value="NZ_FNJN01000007.1"/>
</dbReference>
<reference evidence="1 2" key="1">
    <citation type="submission" date="2016-10" db="EMBL/GenBank/DDBJ databases">
        <authorList>
            <person name="de Groot N.N."/>
        </authorList>
    </citation>
    <scope>NUCLEOTIDE SEQUENCE [LARGE SCALE GENOMIC DNA]</scope>
    <source>
        <strain evidence="1 2">StLB037</strain>
    </source>
</reference>
<evidence type="ECO:0000313" key="2">
    <source>
        <dbReference type="Proteomes" id="UP000186456"/>
    </source>
</evidence>
<sequence>MSSLDDSLVSDAIVRYIGEDRSPFPLDEISAVRKAHANEGLELTSMIVQTLVRSEAITPGEVAPSDDGLRERLYEKLRALFPGLSEQAVRAIAWRWGFLNLR</sequence>
<protein>
    <submittedName>
        <fullName evidence="1">Uncharacterized protein</fullName>
    </submittedName>
</protein>